<feature type="region of interest" description="Disordered" evidence="1">
    <location>
        <begin position="86"/>
        <end position="118"/>
    </location>
</feature>
<comment type="caution">
    <text evidence="2">The sequence shown here is derived from an EMBL/GenBank/DDBJ whole genome shotgun (WGS) entry which is preliminary data.</text>
</comment>
<organism evidence="2 3">
    <name type="scientific">Pleurodeles waltl</name>
    <name type="common">Iberian ribbed newt</name>
    <dbReference type="NCBI Taxonomy" id="8319"/>
    <lineage>
        <taxon>Eukaryota</taxon>
        <taxon>Metazoa</taxon>
        <taxon>Chordata</taxon>
        <taxon>Craniata</taxon>
        <taxon>Vertebrata</taxon>
        <taxon>Euteleostomi</taxon>
        <taxon>Amphibia</taxon>
        <taxon>Batrachia</taxon>
        <taxon>Caudata</taxon>
        <taxon>Salamandroidea</taxon>
        <taxon>Salamandridae</taxon>
        <taxon>Pleurodelinae</taxon>
        <taxon>Pleurodeles</taxon>
    </lineage>
</organism>
<sequence length="118" mass="13552">MQCLLGMVELKRNTVTMKSLTIHTPFEFTEVARRDLYYSYCTVEAILHFHGQCFLLLSPVGFIVGLWHWTSEAMVGWNWMGEAQEKKGDLGTGETGVQQEWGPRHDTWVSGLKKTGWE</sequence>
<dbReference type="EMBL" id="JANPWB010000012">
    <property type="protein sequence ID" value="KAJ1120348.1"/>
    <property type="molecule type" value="Genomic_DNA"/>
</dbReference>
<dbReference type="AlphaFoldDB" id="A0AAV7P151"/>
<protein>
    <submittedName>
        <fullName evidence="2">Uncharacterized protein</fullName>
    </submittedName>
</protein>
<evidence type="ECO:0000313" key="2">
    <source>
        <dbReference type="EMBL" id="KAJ1120348.1"/>
    </source>
</evidence>
<proteinExistence type="predicted"/>
<evidence type="ECO:0000256" key="1">
    <source>
        <dbReference type="SAM" id="MobiDB-lite"/>
    </source>
</evidence>
<dbReference type="Proteomes" id="UP001066276">
    <property type="component" value="Chromosome 8"/>
</dbReference>
<reference evidence="2" key="1">
    <citation type="journal article" date="2022" name="bioRxiv">
        <title>Sequencing and chromosome-scale assembly of the giantPleurodeles waltlgenome.</title>
        <authorList>
            <person name="Brown T."/>
            <person name="Elewa A."/>
            <person name="Iarovenko S."/>
            <person name="Subramanian E."/>
            <person name="Araus A.J."/>
            <person name="Petzold A."/>
            <person name="Susuki M."/>
            <person name="Suzuki K.-i.T."/>
            <person name="Hayashi T."/>
            <person name="Toyoda A."/>
            <person name="Oliveira C."/>
            <person name="Osipova E."/>
            <person name="Leigh N.D."/>
            <person name="Simon A."/>
            <person name="Yun M.H."/>
        </authorList>
    </citation>
    <scope>NUCLEOTIDE SEQUENCE</scope>
    <source>
        <strain evidence="2">20211129_DDA</strain>
        <tissue evidence="2">Liver</tissue>
    </source>
</reference>
<keyword evidence="3" id="KW-1185">Reference proteome</keyword>
<name>A0AAV7P151_PLEWA</name>
<accession>A0AAV7P151</accession>
<evidence type="ECO:0000313" key="3">
    <source>
        <dbReference type="Proteomes" id="UP001066276"/>
    </source>
</evidence>
<gene>
    <name evidence="2" type="ORF">NDU88_008519</name>
</gene>